<evidence type="ECO:0000313" key="6">
    <source>
        <dbReference type="EMBL" id="UTJ07576.1"/>
    </source>
</evidence>
<dbReference type="SUPFAM" id="SSF47384">
    <property type="entry name" value="Homodimeric domain of signal transducing histidine kinase"/>
    <property type="match status" value="1"/>
</dbReference>
<dbReference type="InterPro" id="IPR005467">
    <property type="entry name" value="His_kinase_dom"/>
</dbReference>
<dbReference type="EC" id="2.7.13.3" evidence="2"/>
<comment type="catalytic activity">
    <reaction evidence="1">
        <text>ATP + protein L-histidine = ADP + protein N-phospho-L-histidine.</text>
        <dbReference type="EC" id="2.7.13.3"/>
    </reaction>
</comment>
<gene>
    <name evidence="6" type="ORF">NJU99_05620</name>
</gene>
<feature type="transmembrane region" description="Helical" evidence="4">
    <location>
        <begin position="5"/>
        <end position="24"/>
    </location>
</feature>
<dbReference type="Gene3D" id="3.30.565.10">
    <property type="entry name" value="Histidine kinase-like ATPase, C-terminal domain"/>
    <property type="match status" value="1"/>
</dbReference>
<reference evidence="6" key="1">
    <citation type="submission" date="2022-07" db="EMBL/GenBank/DDBJ databases">
        <title>Arcobacter roscoffensis sp. nov., a marine bacterium isolated from coastal seawater collected from Roscoff, France.</title>
        <authorList>
            <person name="Pascual J."/>
            <person name="Lepeaux C."/>
            <person name="Methner A."/>
            <person name="Overmann J."/>
        </authorList>
    </citation>
    <scope>NUCLEOTIDE SEQUENCE</scope>
    <source>
        <strain evidence="6">ARW1-2F2</strain>
    </source>
</reference>
<evidence type="ECO:0000256" key="2">
    <source>
        <dbReference type="ARBA" id="ARBA00012438"/>
    </source>
</evidence>
<accession>A0ABY5E5Y7</accession>
<evidence type="ECO:0000259" key="5">
    <source>
        <dbReference type="PROSITE" id="PS50109"/>
    </source>
</evidence>
<keyword evidence="4" id="KW-1133">Transmembrane helix</keyword>
<evidence type="ECO:0000313" key="7">
    <source>
        <dbReference type="Proteomes" id="UP001060012"/>
    </source>
</evidence>
<dbReference type="Pfam" id="PF00512">
    <property type="entry name" value="HisKA"/>
    <property type="match status" value="1"/>
</dbReference>
<keyword evidence="7" id="KW-1185">Reference proteome</keyword>
<keyword evidence="4" id="KW-0472">Membrane</keyword>
<dbReference type="PANTHER" id="PTHR43065:SF42">
    <property type="entry name" value="TWO-COMPONENT SENSOR PPRA"/>
    <property type="match status" value="1"/>
</dbReference>
<evidence type="ECO:0000256" key="1">
    <source>
        <dbReference type="ARBA" id="ARBA00000085"/>
    </source>
</evidence>
<dbReference type="PANTHER" id="PTHR43065">
    <property type="entry name" value="SENSOR HISTIDINE KINASE"/>
    <property type="match status" value="1"/>
</dbReference>
<keyword evidence="3" id="KW-0597">Phosphoprotein</keyword>
<dbReference type="PROSITE" id="PS50109">
    <property type="entry name" value="HIS_KIN"/>
    <property type="match status" value="1"/>
</dbReference>
<keyword evidence="6" id="KW-0418">Kinase</keyword>
<protein>
    <recommendedName>
        <fullName evidence="2">histidine kinase</fullName>
        <ecNumber evidence="2">2.7.13.3</ecNumber>
    </recommendedName>
</protein>
<name>A0ABY5E5Y7_9BACT</name>
<evidence type="ECO:0000256" key="3">
    <source>
        <dbReference type="ARBA" id="ARBA00022553"/>
    </source>
</evidence>
<dbReference type="EMBL" id="CP100595">
    <property type="protein sequence ID" value="UTJ07576.1"/>
    <property type="molecule type" value="Genomic_DNA"/>
</dbReference>
<feature type="domain" description="Histidine kinase" evidence="5">
    <location>
        <begin position="220"/>
        <end position="445"/>
    </location>
</feature>
<dbReference type="SUPFAM" id="SSF55874">
    <property type="entry name" value="ATPase domain of HSP90 chaperone/DNA topoisomerase II/histidine kinase"/>
    <property type="match status" value="1"/>
</dbReference>
<keyword evidence="4" id="KW-0812">Transmembrane</keyword>
<dbReference type="InterPro" id="IPR036890">
    <property type="entry name" value="HATPase_C_sf"/>
</dbReference>
<dbReference type="CDD" id="cd00082">
    <property type="entry name" value="HisKA"/>
    <property type="match status" value="1"/>
</dbReference>
<keyword evidence="6" id="KW-0808">Transferase</keyword>
<dbReference type="PRINTS" id="PR00344">
    <property type="entry name" value="BCTRLSENSOR"/>
</dbReference>
<feature type="transmembrane region" description="Helical" evidence="4">
    <location>
        <begin position="166"/>
        <end position="188"/>
    </location>
</feature>
<sequence>MKNRILYILLLLMFIICSVSYFWWGYTKYVPHKVNEVGKNFITNESVRHILKVSILNEKAYNLAIEGFLKSDEDLIYDSVDYLEGSLGFLSAFELREYKDIDKLKTHVLNSISILEENLLNIDPQNRKNLFDNKQEVNKIVERIEKIKWKQLHKQIVLDESKKFEIMVILVYTLVSILILFAILIYIFKKKSLLEQEKTRDQKLLLNQSKIAAIGEMLGNIAHQWRQPLSVITTLASGTKFSLEINNELKKEELIQASDNIIKQANYLSKTIDDFRSFFMADNESMSIISIKKVIRDLESLTQNIFENNFIKTQITIDKNHDLYSNESILIQAFINICNNAKDAFKQKEINTENRYFFIDIKQKDKNLEIEFLDSAQGIKEEVITKIFEPYFTTKHKSLGTGIGLYMSHELISKYCKGTISVANHEYTHENKKLKGAKFTVVIPL</sequence>
<dbReference type="InterPro" id="IPR003661">
    <property type="entry name" value="HisK_dim/P_dom"/>
</dbReference>
<dbReference type="GO" id="GO:0016301">
    <property type="term" value="F:kinase activity"/>
    <property type="evidence" value="ECO:0007669"/>
    <property type="project" value="UniProtKB-KW"/>
</dbReference>
<dbReference type="InterPro" id="IPR003594">
    <property type="entry name" value="HATPase_dom"/>
</dbReference>
<dbReference type="SMART" id="SM00387">
    <property type="entry name" value="HATPase_c"/>
    <property type="match status" value="1"/>
</dbReference>
<dbReference type="InterPro" id="IPR004358">
    <property type="entry name" value="Sig_transdc_His_kin-like_C"/>
</dbReference>
<dbReference type="InterPro" id="IPR036097">
    <property type="entry name" value="HisK_dim/P_sf"/>
</dbReference>
<dbReference type="Pfam" id="PF02518">
    <property type="entry name" value="HATPase_c"/>
    <property type="match status" value="1"/>
</dbReference>
<proteinExistence type="predicted"/>
<evidence type="ECO:0000256" key="4">
    <source>
        <dbReference type="SAM" id="Phobius"/>
    </source>
</evidence>
<organism evidence="6 7">
    <name type="scientific">Arcobacter roscoffensis</name>
    <dbReference type="NCBI Taxonomy" id="2961520"/>
    <lineage>
        <taxon>Bacteria</taxon>
        <taxon>Pseudomonadati</taxon>
        <taxon>Campylobacterota</taxon>
        <taxon>Epsilonproteobacteria</taxon>
        <taxon>Campylobacterales</taxon>
        <taxon>Arcobacteraceae</taxon>
        <taxon>Arcobacter</taxon>
    </lineage>
</organism>
<dbReference type="Gene3D" id="1.10.287.130">
    <property type="match status" value="1"/>
</dbReference>
<dbReference type="RefSeq" id="WP_254577750.1">
    <property type="nucleotide sequence ID" value="NZ_CP100595.1"/>
</dbReference>
<dbReference type="Proteomes" id="UP001060012">
    <property type="component" value="Chromosome"/>
</dbReference>